<evidence type="ECO:0000256" key="2">
    <source>
        <dbReference type="ARBA" id="ARBA00022525"/>
    </source>
</evidence>
<dbReference type="PROSITE" id="PS00282">
    <property type="entry name" value="KAZAL_1"/>
    <property type="match status" value="1"/>
</dbReference>
<proteinExistence type="evidence at transcript level"/>
<feature type="signal peptide" evidence="4">
    <location>
        <begin position="1"/>
        <end position="18"/>
    </location>
</feature>
<dbReference type="GO" id="GO:0005576">
    <property type="term" value="C:extracellular region"/>
    <property type="evidence" value="ECO:0007669"/>
    <property type="project" value="UniProtKB-SubCell"/>
</dbReference>
<dbReference type="InterPro" id="IPR002350">
    <property type="entry name" value="Kazal_dom"/>
</dbReference>
<keyword evidence="3" id="KW-1015">Disulfide bond</keyword>
<dbReference type="GO" id="GO:0004867">
    <property type="term" value="F:serine-type endopeptidase inhibitor activity"/>
    <property type="evidence" value="ECO:0007669"/>
    <property type="project" value="InterPro"/>
</dbReference>
<evidence type="ECO:0000256" key="3">
    <source>
        <dbReference type="ARBA" id="ARBA00023157"/>
    </source>
</evidence>
<dbReference type="InterPro" id="IPR039932">
    <property type="entry name" value="Spink4-like"/>
</dbReference>
<name>L0AUH3_COPFO</name>
<evidence type="ECO:0000256" key="4">
    <source>
        <dbReference type="SAM" id="SignalP"/>
    </source>
</evidence>
<keyword evidence="4" id="KW-0732">Signal</keyword>
<keyword evidence="2" id="KW-0964">Secreted</keyword>
<sequence length="75" mass="8118">MLMMKNPIIVLIIYLASAIIAAKTDRSNTCPCPRIYNPVCGTDRTTYTNPCELACARTAKGKADLGILKVGPCEE</sequence>
<dbReference type="PANTHER" id="PTHR21179:SF0">
    <property type="entry name" value="SERINE PROTEASE INHIBITOR KAZAL-TYPE 4"/>
    <property type="match status" value="1"/>
</dbReference>
<accession>L0AUH3</accession>
<reference evidence="6" key="1">
    <citation type="submission" date="2012-10" db="EMBL/GenBank/DDBJ databases">
        <title>Immune-Related transcriptome of Coptotermes formosanus Shiraki workers: the defense mechanism.</title>
        <authorList>
            <person name="Hussain A."/>
            <person name="Li Y.F."/>
            <person name="Cheng Y."/>
            <person name="Liu Y."/>
            <person name="Chen C.C."/>
            <person name="Wen S.Y."/>
        </authorList>
    </citation>
    <scope>NUCLEOTIDE SEQUENCE</scope>
</reference>
<evidence type="ECO:0000259" key="5">
    <source>
        <dbReference type="PROSITE" id="PS51465"/>
    </source>
</evidence>
<comment type="subcellular location">
    <subcellularLocation>
        <location evidence="1">Secreted</location>
    </subcellularLocation>
</comment>
<organism evidence="6">
    <name type="scientific">Coptotermes formosanus</name>
    <name type="common">Formosan subterranean termite</name>
    <dbReference type="NCBI Taxonomy" id="36987"/>
    <lineage>
        <taxon>Eukaryota</taxon>
        <taxon>Metazoa</taxon>
        <taxon>Ecdysozoa</taxon>
        <taxon>Arthropoda</taxon>
        <taxon>Hexapoda</taxon>
        <taxon>Insecta</taxon>
        <taxon>Pterygota</taxon>
        <taxon>Neoptera</taxon>
        <taxon>Polyneoptera</taxon>
        <taxon>Dictyoptera</taxon>
        <taxon>Blattodea</taxon>
        <taxon>Blattoidea</taxon>
        <taxon>Termitoidae</taxon>
        <taxon>Rhinotermitidae</taxon>
        <taxon>Coptotermes</taxon>
    </lineage>
</organism>
<dbReference type="SMART" id="SM00280">
    <property type="entry name" value="KAZAL"/>
    <property type="match status" value="1"/>
</dbReference>
<evidence type="ECO:0000313" key="6">
    <source>
        <dbReference type="EMBL" id="AFZ78843.1"/>
    </source>
</evidence>
<dbReference type="PANTHER" id="PTHR21179">
    <property type="entry name" value="SERINE-TYPE ENDOPEPTIDASE INHIBITOR"/>
    <property type="match status" value="1"/>
</dbReference>
<dbReference type="EMBL" id="JX915877">
    <property type="protein sequence ID" value="AFZ78843.1"/>
    <property type="molecule type" value="mRNA"/>
</dbReference>
<protein>
    <submittedName>
        <fullName evidence="6">Kazal-type serine protease inhibitor-like protein</fullName>
    </submittedName>
</protein>
<dbReference type="SUPFAM" id="SSF100895">
    <property type="entry name" value="Kazal-type serine protease inhibitors"/>
    <property type="match status" value="1"/>
</dbReference>
<dbReference type="AlphaFoldDB" id="L0AUH3"/>
<dbReference type="Pfam" id="PF00050">
    <property type="entry name" value="Kazal_1"/>
    <property type="match status" value="1"/>
</dbReference>
<dbReference type="InterPro" id="IPR036058">
    <property type="entry name" value="Kazal_dom_sf"/>
</dbReference>
<feature type="domain" description="Kazal-like" evidence="5">
    <location>
        <begin position="24"/>
        <end position="75"/>
    </location>
</feature>
<dbReference type="PROSITE" id="PS51465">
    <property type="entry name" value="KAZAL_2"/>
    <property type="match status" value="1"/>
</dbReference>
<feature type="chain" id="PRO_5003939378" evidence="4">
    <location>
        <begin position="19"/>
        <end position="75"/>
    </location>
</feature>
<evidence type="ECO:0000256" key="1">
    <source>
        <dbReference type="ARBA" id="ARBA00004613"/>
    </source>
</evidence>
<dbReference type="Gene3D" id="3.30.60.30">
    <property type="match status" value="1"/>
</dbReference>